<evidence type="ECO:0000313" key="16">
    <source>
        <dbReference type="Proteomes" id="UP000694580"/>
    </source>
</evidence>
<feature type="domain" description="BTB" evidence="13">
    <location>
        <begin position="31"/>
        <end position="99"/>
    </location>
</feature>
<dbReference type="Pfam" id="PF00096">
    <property type="entry name" value="zf-C2H2"/>
    <property type="match status" value="8"/>
</dbReference>
<gene>
    <name evidence="15" type="primary">GZF1</name>
</gene>
<dbReference type="InterPro" id="IPR013087">
    <property type="entry name" value="Znf_C2H2_type"/>
</dbReference>
<dbReference type="PROSITE" id="PS00028">
    <property type="entry name" value="ZINC_FINGER_C2H2_1"/>
    <property type="match status" value="10"/>
</dbReference>
<dbReference type="GO" id="GO:0005634">
    <property type="term" value="C:nucleus"/>
    <property type="evidence" value="ECO:0007669"/>
    <property type="project" value="UniProtKB-SubCell"/>
</dbReference>
<dbReference type="InterPro" id="IPR036236">
    <property type="entry name" value="Znf_C2H2_sf"/>
</dbReference>
<dbReference type="InterPro" id="IPR011333">
    <property type="entry name" value="SKP1/BTB/POZ_sf"/>
</dbReference>
<dbReference type="SMART" id="SM00355">
    <property type="entry name" value="ZnF_C2H2"/>
    <property type="match status" value="10"/>
</dbReference>
<dbReference type="GO" id="GO:0001228">
    <property type="term" value="F:DNA-binding transcription activator activity, RNA polymerase II-specific"/>
    <property type="evidence" value="ECO:0007669"/>
    <property type="project" value="TreeGrafter"/>
</dbReference>
<dbReference type="Gene3D" id="3.30.710.10">
    <property type="entry name" value="Potassium Channel Kv1.1, Chain A"/>
    <property type="match status" value="1"/>
</dbReference>
<dbReference type="Ensembl" id="ENSDCDT00010013354.1">
    <property type="protein sequence ID" value="ENSDCDP00010012696.1"/>
    <property type="gene ID" value="ENSDCDG00010005753.1"/>
</dbReference>
<evidence type="ECO:0000256" key="2">
    <source>
        <dbReference type="ARBA" id="ARBA00006991"/>
    </source>
</evidence>
<feature type="domain" description="C2H2-type" evidence="14">
    <location>
        <begin position="362"/>
        <end position="390"/>
    </location>
</feature>
<dbReference type="GO" id="GO:0000978">
    <property type="term" value="F:RNA polymerase II cis-regulatory region sequence-specific DNA binding"/>
    <property type="evidence" value="ECO:0007669"/>
    <property type="project" value="TreeGrafter"/>
</dbReference>
<dbReference type="PANTHER" id="PTHR24393:SF163">
    <property type="entry name" value="GASTRULA ZINC FINGER PROTEIN XLCGF7.1-LIKE"/>
    <property type="match status" value="1"/>
</dbReference>
<protein>
    <submittedName>
        <fullName evidence="15">Uncharacterized protein</fullName>
    </submittedName>
</protein>
<dbReference type="FunFam" id="3.30.160.60:FF:000759">
    <property type="entry name" value="zinc finger protein 16"/>
    <property type="match status" value="1"/>
</dbReference>
<dbReference type="SUPFAM" id="SSF54695">
    <property type="entry name" value="POZ domain"/>
    <property type="match status" value="1"/>
</dbReference>
<evidence type="ECO:0000259" key="13">
    <source>
        <dbReference type="PROSITE" id="PS50097"/>
    </source>
</evidence>
<feature type="domain" description="C2H2-type" evidence="14">
    <location>
        <begin position="420"/>
        <end position="447"/>
    </location>
</feature>
<feature type="region of interest" description="Disordered" evidence="12">
    <location>
        <begin position="151"/>
        <end position="178"/>
    </location>
</feature>
<evidence type="ECO:0000259" key="14">
    <source>
        <dbReference type="PROSITE" id="PS50157"/>
    </source>
</evidence>
<dbReference type="InterPro" id="IPR000210">
    <property type="entry name" value="BTB/POZ_dom"/>
</dbReference>
<evidence type="ECO:0000256" key="8">
    <source>
        <dbReference type="ARBA" id="ARBA00023125"/>
    </source>
</evidence>
<name>A0AAY4AZ02_9TELE</name>
<dbReference type="GO" id="GO:0008270">
    <property type="term" value="F:zinc ion binding"/>
    <property type="evidence" value="ECO:0007669"/>
    <property type="project" value="UniProtKB-KW"/>
</dbReference>
<keyword evidence="6" id="KW-0862">Zinc</keyword>
<dbReference type="FunFam" id="3.30.160.60:FF:000358">
    <property type="entry name" value="zinc finger protein 24"/>
    <property type="match status" value="1"/>
</dbReference>
<keyword evidence="16" id="KW-1185">Reference proteome</keyword>
<evidence type="ECO:0000256" key="10">
    <source>
        <dbReference type="ARBA" id="ARBA00023242"/>
    </source>
</evidence>
<evidence type="ECO:0000256" key="12">
    <source>
        <dbReference type="SAM" id="MobiDB-lite"/>
    </source>
</evidence>
<keyword evidence="9" id="KW-0804">Transcription</keyword>
<accession>A0AAY4AZ02</accession>
<dbReference type="FunFam" id="3.30.160.60:FF:000557">
    <property type="entry name" value="zinc finger and SCAN domain-containing protein 29"/>
    <property type="match status" value="1"/>
</dbReference>
<feature type="domain" description="C2H2-type" evidence="14">
    <location>
        <begin position="302"/>
        <end position="329"/>
    </location>
</feature>
<feature type="domain" description="C2H2-type" evidence="14">
    <location>
        <begin position="448"/>
        <end position="475"/>
    </location>
</feature>
<proteinExistence type="inferred from homology"/>
<dbReference type="PROSITE" id="PS50097">
    <property type="entry name" value="BTB"/>
    <property type="match status" value="1"/>
</dbReference>
<dbReference type="Proteomes" id="UP000694580">
    <property type="component" value="Chromosome 14"/>
</dbReference>
<dbReference type="SUPFAM" id="SSF57667">
    <property type="entry name" value="beta-beta-alpha zinc fingers"/>
    <property type="match status" value="5"/>
</dbReference>
<comment type="subcellular location">
    <subcellularLocation>
        <location evidence="1">Nucleus</location>
    </subcellularLocation>
</comment>
<dbReference type="PROSITE" id="PS50157">
    <property type="entry name" value="ZINC_FINGER_C2H2_2"/>
    <property type="match status" value="10"/>
</dbReference>
<dbReference type="FunFam" id="3.30.160.60:FF:000322">
    <property type="entry name" value="GDNF-inducible zinc finger protein 1"/>
    <property type="match status" value="1"/>
</dbReference>
<feature type="compositionally biased region" description="Polar residues" evidence="12">
    <location>
        <begin position="151"/>
        <end position="162"/>
    </location>
</feature>
<evidence type="ECO:0000256" key="5">
    <source>
        <dbReference type="ARBA" id="ARBA00022771"/>
    </source>
</evidence>
<dbReference type="GeneTree" id="ENSGT00870000136554"/>
<feature type="domain" description="C2H2-type" evidence="14">
    <location>
        <begin position="333"/>
        <end position="361"/>
    </location>
</feature>
<keyword evidence="5 11" id="KW-0863">Zinc-finger</keyword>
<dbReference type="SMART" id="SM00225">
    <property type="entry name" value="BTB"/>
    <property type="match status" value="1"/>
</dbReference>
<keyword evidence="7" id="KW-0805">Transcription regulation</keyword>
<evidence type="ECO:0000256" key="9">
    <source>
        <dbReference type="ARBA" id="ARBA00023163"/>
    </source>
</evidence>
<evidence type="ECO:0000256" key="1">
    <source>
        <dbReference type="ARBA" id="ARBA00004123"/>
    </source>
</evidence>
<keyword evidence="8" id="KW-0238">DNA-binding</keyword>
<keyword evidence="4" id="KW-0677">Repeat</keyword>
<dbReference type="PANTHER" id="PTHR24393">
    <property type="entry name" value="ZINC FINGER PROTEIN"/>
    <property type="match status" value="1"/>
</dbReference>
<dbReference type="Gene3D" id="3.30.160.60">
    <property type="entry name" value="Classic Zinc Finger"/>
    <property type="match status" value="9"/>
</dbReference>
<dbReference type="GO" id="GO:0045892">
    <property type="term" value="P:negative regulation of DNA-templated transcription"/>
    <property type="evidence" value="ECO:0007669"/>
    <property type="project" value="UniProtKB-ARBA"/>
</dbReference>
<evidence type="ECO:0000313" key="15">
    <source>
        <dbReference type="Ensembl" id="ENSDCDP00010012696.1"/>
    </source>
</evidence>
<feature type="region of interest" description="Disordered" evidence="12">
    <location>
        <begin position="209"/>
        <end position="277"/>
    </location>
</feature>
<keyword evidence="10" id="KW-0539">Nucleus</keyword>
<feature type="domain" description="C2H2-type" evidence="14">
    <location>
        <begin position="560"/>
        <end position="587"/>
    </location>
</feature>
<dbReference type="AlphaFoldDB" id="A0AAY4AZ02"/>
<reference evidence="15" key="2">
    <citation type="submission" date="2025-08" db="UniProtKB">
        <authorList>
            <consortium name="Ensembl"/>
        </authorList>
    </citation>
    <scope>IDENTIFICATION</scope>
</reference>
<feature type="compositionally biased region" description="Acidic residues" evidence="12">
    <location>
        <begin position="265"/>
        <end position="277"/>
    </location>
</feature>
<sequence length="779" mass="86874">MSDAEVELISKSHHENLLEAMWQLRVTGRLCDITVQVDLQGDLVEFNAHQVVLAASSGYFKGHLLTGEQTKKVFSLDVAGFAFGKFLEFVYTGRVQVAKNAVGVVLKAAEVLDCRDLVDACQQVLEPLGPEQSRTAEKDDDLLVDFNASACRTESSSSTGNQARDPPFPAGSPQTPEATGAIQQEVAAAQSRRLSNRLAGRKVFVGALRRKRGRPKTATEPESQEVANKTRGDVDMLSPDTGTGTEEASAALFPDSEAESAQSADQEDQDVPEDDPKDIDYQLVEVTEDLLTKEKRRGQVKYHCDKCDRTFHYEKSYLKHTQVSHGIQPEVTYRCDTCQQTFANRCNLKIHQRHVHSEERLFPCDVCGKAFKRKKDTRRHMRHVHEGGGERHHCPVCNKTLSSKTSLTLHERTHTGHRPYECSDCDAKFAQSSALKTHRRIHTGEKPFSCDQCDARFTQNHMLAYHKRCHTGEKPFMCESCGKSFASKEYLKHHARIHSGSKPYKCELCERAFAQRNSLHQHMKTHTGERPYHCDRCDKQFTQLNALQRHQRIHTGEKPYMCTLCNRTFTDKSTIRRHAMIHDKNTPWKNYLAILKDNVEDPSKRTKNTALKKEKSTDKTINNNLNQSQGPRIEGQAQAAQVAVTAEPVTISGDWGSHGTIALVSHNLGGFTVIQTEVPAGTQLQPIIAADGSPVTMPFHIPLSSTPISISVPVSAVSDGILSQVAAAPTVVTTSELDISNREIQCVTENMKQTASVDIHLEVSKDTQTSEHVETREPN</sequence>
<evidence type="ECO:0000256" key="7">
    <source>
        <dbReference type="ARBA" id="ARBA00023015"/>
    </source>
</evidence>
<dbReference type="FunFam" id="3.30.160.60:FF:000446">
    <property type="entry name" value="Zinc finger protein"/>
    <property type="match status" value="1"/>
</dbReference>
<feature type="domain" description="C2H2-type" evidence="14">
    <location>
        <begin position="504"/>
        <end position="531"/>
    </location>
</feature>
<feature type="domain" description="C2H2-type" evidence="14">
    <location>
        <begin position="476"/>
        <end position="503"/>
    </location>
</feature>
<reference evidence="15 16" key="1">
    <citation type="submission" date="2020-06" db="EMBL/GenBank/DDBJ databases">
        <authorList>
            <consortium name="Wellcome Sanger Institute Data Sharing"/>
        </authorList>
    </citation>
    <scope>NUCLEOTIDE SEQUENCE [LARGE SCALE GENOMIC DNA]</scope>
</reference>
<dbReference type="FunFam" id="3.30.160.60:FF:003287">
    <property type="entry name" value="Zgc:113343"/>
    <property type="match status" value="1"/>
</dbReference>
<feature type="domain" description="C2H2-type" evidence="14">
    <location>
        <begin position="392"/>
        <end position="419"/>
    </location>
</feature>
<evidence type="ECO:0000256" key="11">
    <source>
        <dbReference type="PROSITE-ProRule" id="PRU00042"/>
    </source>
</evidence>
<comment type="similarity">
    <text evidence="2">Belongs to the krueppel C2H2-type zinc-finger protein family.</text>
</comment>
<feature type="domain" description="C2H2-type" evidence="14">
    <location>
        <begin position="532"/>
        <end position="559"/>
    </location>
</feature>
<reference evidence="15" key="3">
    <citation type="submission" date="2025-09" db="UniProtKB">
        <authorList>
            <consortium name="Ensembl"/>
        </authorList>
    </citation>
    <scope>IDENTIFICATION</scope>
</reference>
<organism evidence="15 16">
    <name type="scientific">Denticeps clupeoides</name>
    <name type="common">denticle herring</name>
    <dbReference type="NCBI Taxonomy" id="299321"/>
    <lineage>
        <taxon>Eukaryota</taxon>
        <taxon>Metazoa</taxon>
        <taxon>Chordata</taxon>
        <taxon>Craniata</taxon>
        <taxon>Vertebrata</taxon>
        <taxon>Euteleostomi</taxon>
        <taxon>Actinopterygii</taxon>
        <taxon>Neopterygii</taxon>
        <taxon>Teleostei</taxon>
        <taxon>Clupei</taxon>
        <taxon>Clupeiformes</taxon>
        <taxon>Denticipitoidei</taxon>
        <taxon>Denticipitidae</taxon>
        <taxon>Denticeps</taxon>
    </lineage>
</organism>
<evidence type="ECO:0000256" key="4">
    <source>
        <dbReference type="ARBA" id="ARBA00022737"/>
    </source>
</evidence>
<dbReference type="Pfam" id="PF00651">
    <property type="entry name" value="BTB"/>
    <property type="match status" value="1"/>
</dbReference>
<dbReference type="GeneID" id="114803447"/>
<evidence type="ECO:0000256" key="3">
    <source>
        <dbReference type="ARBA" id="ARBA00022723"/>
    </source>
</evidence>
<evidence type="ECO:0000256" key="6">
    <source>
        <dbReference type="ARBA" id="ARBA00022833"/>
    </source>
</evidence>
<keyword evidence="3" id="KW-0479">Metal-binding</keyword>
<dbReference type="FunFam" id="3.30.160.60:FF:000709">
    <property type="entry name" value="GDNF-inducible zinc finger protein 1"/>
    <property type="match status" value="1"/>
</dbReference>
<dbReference type="RefSeq" id="XP_028858825.1">
    <property type="nucleotide sequence ID" value="XM_029002992.1"/>
</dbReference>